<keyword evidence="7" id="KW-1185">Reference proteome</keyword>
<reference evidence="6" key="1">
    <citation type="submission" date="2021-10" db="EMBL/GenBank/DDBJ databases">
        <title>Anaerobic single-cell dispensing facilitates the cultivation of human gut bacteria.</title>
        <authorList>
            <person name="Afrizal A."/>
        </authorList>
    </citation>
    <scope>NUCLEOTIDE SEQUENCE</scope>
    <source>
        <strain evidence="6">CLA-AA-H215</strain>
    </source>
</reference>
<dbReference type="SUPFAM" id="SSF56349">
    <property type="entry name" value="DNA breaking-rejoining enzymes"/>
    <property type="match status" value="1"/>
</dbReference>
<dbReference type="GO" id="GO:0006310">
    <property type="term" value="P:DNA recombination"/>
    <property type="evidence" value="ECO:0007669"/>
    <property type="project" value="UniProtKB-KW"/>
</dbReference>
<evidence type="ECO:0000256" key="3">
    <source>
        <dbReference type="ARBA" id="ARBA00023125"/>
    </source>
</evidence>
<dbReference type="InterPro" id="IPR011010">
    <property type="entry name" value="DNA_brk_join_enz"/>
</dbReference>
<dbReference type="RefSeq" id="WP_308454436.1">
    <property type="nucleotide sequence ID" value="NZ_JAJEQR010000045.1"/>
</dbReference>
<dbReference type="InterPro" id="IPR010998">
    <property type="entry name" value="Integrase_recombinase_N"/>
</dbReference>
<sequence length="347" mass="40351">MPRKKSRPMRLPNGFGSVVKLSGKRRNPYMARPPIKEYQLNGQPVVPKAIGYFPDWYTAYDALVEYNRSPYDVDTRALTFAEVYEKMLAERMSSQKPPSRSTIYAYREAFQHLSQLHNVRMMDLRLDHLQSALDNSGLRYSMQVHVLNLMHQVYKYALKYDIVEKDYSHYTQINIVNDNEKGVPFTEEEIDRIWNEEGDPTADLLLILIYSGFRIGAIKTLKIDLEKGYFQGGVKTRASKNRIVPIHPLIRPAVIRLLKVNSGQLLPQSTVIFRKQMRELLERMNIPTTHTPHDCRHTFSWLCDKYGVDMFTKKVLMGHSLGTSVTENTYGHRNLEELRAEIEKICH</sequence>
<dbReference type="GO" id="GO:0015074">
    <property type="term" value="P:DNA integration"/>
    <property type="evidence" value="ECO:0007669"/>
    <property type="project" value="UniProtKB-KW"/>
</dbReference>
<gene>
    <name evidence="6" type="ORF">LKD81_13250</name>
</gene>
<accession>A0AAE3EDK2</accession>
<dbReference type="GO" id="GO:0003677">
    <property type="term" value="F:DNA binding"/>
    <property type="evidence" value="ECO:0007669"/>
    <property type="project" value="UniProtKB-KW"/>
</dbReference>
<evidence type="ECO:0000313" key="6">
    <source>
        <dbReference type="EMBL" id="MCC2231950.1"/>
    </source>
</evidence>
<dbReference type="AlphaFoldDB" id="A0AAE3EDK2"/>
<dbReference type="InterPro" id="IPR002104">
    <property type="entry name" value="Integrase_catalytic"/>
</dbReference>
<name>A0AAE3EDK2_9FIRM</name>
<evidence type="ECO:0000256" key="2">
    <source>
        <dbReference type="ARBA" id="ARBA00022908"/>
    </source>
</evidence>
<keyword evidence="3" id="KW-0238">DNA-binding</keyword>
<keyword evidence="4" id="KW-0233">DNA recombination</keyword>
<dbReference type="EMBL" id="JAJEQR010000045">
    <property type="protein sequence ID" value="MCC2231950.1"/>
    <property type="molecule type" value="Genomic_DNA"/>
</dbReference>
<evidence type="ECO:0000313" key="7">
    <source>
        <dbReference type="Proteomes" id="UP001198182"/>
    </source>
</evidence>
<dbReference type="Gene3D" id="1.10.150.130">
    <property type="match status" value="1"/>
</dbReference>
<proteinExistence type="inferred from homology"/>
<dbReference type="Gene3D" id="1.10.443.10">
    <property type="entry name" value="Intergrase catalytic core"/>
    <property type="match status" value="1"/>
</dbReference>
<dbReference type="Proteomes" id="UP001198182">
    <property type="component" value="Unassembled WGS sequence"/>
</dbReference>
<evidence type="ECO:0000259" key="5">
    <source>
        <dbReference type="PROSITE" id="PS51898"/>
    </source>
</evidence>
<comment type="similarity">
    <text evidence="1">Belongs to the 'phage' integrase family.</text>
</comment>
<feature type="domain" description="Tyr recombinase" evidence="5">
    <location>
        <begin position="180"/>
        <end position="343"/>
    </location>
</feature>
<protein>
    <submittedName>
        <fullName evidence="6">Tyrosine-type recombinase/integrase</fullName>
    </submittedName>
</protein>
<dbReference type="PANTHER" id="PTHR30629:SF2">
    <property type="entry name" value="PROPHAGE INTEGRASE INTS-RELATED"/>
    <property type="match status" value="1"/>
</dbReference>
<comment type="caution">
    <text evidence="6">The sequence shown here is derived from an EMBL/GenBank/DDBJ whole genome shotgun (WGS) entry which is preliminary data.</text>
</comment>
<dbReference type="PROSITE" id="PS51898">
    <property type="entry name" value="TYR_RECOMBINASE"/>
    <property type="match status" value="1"/>
</dbReference>
<organism evidence="6 7">
    <name type="scientific">Hominifimenecus microfluidus</name>
    <dbReference type="NCBI Taxonomy" id="2885348"/>
    <lineage>
        <taxon>Bacteria</taxon>
        <taxon>Bacillati</taxon>
        <taxon>Bacillota</taxon>
        <taxon>Clostridia</taxon>
        <taxon>Lachnospirales</taxon>
        <taxon>Lachnospiraceae</taxon>
        <taxon>Hominifimenecus</taxon>
    </lineage>
</organism>
<keyword evidence="2" id="KW-0229">DNA integration</keyword>
<evidence type="ECO:0000256" key="4">
    <source>
        <dbReference type="ARBA" id="ARBA00023172"/>
    </source>
</evidence>
<evidence type="ECO:0000256" key="1">
    <source>
        <dbReference type="ARBA" id="ARBA00008857"/>
    </source>
</evidence>
<dbReference type="PANTHER" id="PTHR30629">
    <property type="entry name" value="PROPHAGE INTEGRASE"/>
    <property type="match status" value="1"/>
</dbReference>
<dbReference type="InterPro" id="IPR050808">
    <property type="entry name" value="Phage_Integrase"/>
</dbReference>
<dbReference type="InterPro" id="IPR013762">
    <property type="entry name" value="Integrase-like_cat_sf"/>
</dbReference>